<dbReference type="SUPFAM" id="SSF52266">
    <property type="entry name" value="SGNH hydrolase"/>
    <property type="match status" value="1"/>
</dbReference>
<dbReference type="InterPro" id="IPR013830">
    <property type="entry name" value="SGNH_hydro"/>
</dbReference>
<sequence length="208" mass="23130">MVRDVRVCFVGDSLVAGLGDPQCLGWAGRLAGRAVAAGLPLSYYNLGVRRQTSSDIAARWESECAQRLPAGIDARVVFSFGVNDTVWEGDRVWVPADESAANLRRVLRRCAELGWKALVVAPPPNIDNEHNARITELDDRFTEICGREQVPYLRVHQPLRQNDTWMRELQAADGYHPGAAAYEQFAATIAPHWLQWLSEPRAVLPVVS</sequence>
<name>A0A7X6RH79_9NOCA</name>
<dbReference type="PANTHER" id="PTHR30383:SF5">
    <property type="entry name" value="SGNH HYDROLASE-TYPE ESTERASE DOMAIN-CONTAINING PROTEIN"/>
    <property type="match status" value="1"/>
</dbReference>
<reference evidence="2 3" key="1">
    <citation type="submission" date="2020-04" db="EMBL/GenBank/DDBJ databases">
        <title>MicrobeNet Type strains.</title>
        <authorList>
            <person name="Nicholson A.C."/>
        </authorList>
    </citation>
    <scope>NUCLEOTIDE SEQUENCE [LARGE SCALE GENOMIC DNA]</scope>
    <source>
        <strain evidence="2 3">DSM 44445</strain>
    </source>
</reference>
<dbReference type="GO" id="GO:0004622">
    <property type="term" value="F:phosphatidylcholine lysophospholipase activity"/>
    <property type="evidence" value="ECO:0007669"/>
    <property type="project" value="TreeGrafter"/>
</dbReference>
<gene>
    <name evidence="2" type="ORF">HGA07_09315</name>
</gene>
<dbReference type="InterPro" id="IPR036514">
    <property type="entry name" value="SGNH_hydro_sf"/>
</dbReference>
<keyword evidence="3" id="KW-1185">Reference proteome</keyword>
<comment type="caution">
    <text evidence="2">The sequence shown here is derived from an EMBL/GenBank/DDBJ whole genome shotgun (WGS) entry which is preliminary data.</text>
</comment>
<dbReference type="Pfam" id="PF13472">
    <property type="entry name" value="Lipase_GDSL_2"/>
    <property type="match status" value="1"/>
</dbReference>
<evidence type="ECO:0000259" key="1">
    <source>
        <dbReference type="Pfam" id="PF13472"/>
    </source>
</evidence>
<dbReference type="Proteomes" id="UP000523447">
    <property type="component" value="Unassembled WGS sequence"/>
</dbReference>
<feature type="domain" description="SGNH hydrolase-type esterase" evidence="1">
    <location>
        <begin position="9"/>
        <end position="183"/>
    </location>
</feature>
<dbReference type="RefSeq" id="WP_040722963.1">
    <property type="nucleotide sequence ID" value="NZ_CAWPHS010000056.1"/>
</dbReference>
<dbReference type="InterPro" id="IPR051532">
    <property type="entry name" value="Ester_Hydrolysis_Enzymes"/>
</dbReference>
<dbReference type="Gene3D" id="3.40.50.1110">
    <property type="entry name" value="SGNH hydrolase"/>
    <property type="match status" value="1"/>
</dbReference>
<dbReference type="AlphaFoldDB" id="A0A7X6RH79"/>
<accession>A0A7X6RH79</accession>
<organism evidence="2 3">
    <name type="scientific">Nocardia veterana</name>
    <dbReference type="NCBI Taxonomy" id="132249"/>
    <lineage>
        <taxon>Bacteria</taxon>
        <taxon>Bacillati</taxon>
        <taxon>Actinomycetota</taxon>
        <taxon>Actinomycetes</taxon>
        <taxon>Mycobacteriales</taxon>
        <taxon>Nocardiaceae</taxon>
        <taxon>Nocardia</taxon>
    </lineage>
</organism>
<evidence type="ECO:0000313" key="3">
    <source>
        <dbReference type="Proteomes" id="UP000523447"/>
    </source>
</evidence>
<dbReference type="PANTHER" id="PTHR30383">
    <property type="entry name" value="THIOESTERASE 1/PROTEASE 1/LYSOPHOSPHOLIPASE L1"/>
    <property type="match status" value="1"/>
</dbReference>
<evidence type="ECO:0000313" key="2">
    <source>
        <dbReference type="EMBL" id="NKY85821.1"/>
    </source>
</evidence>
<proteinExistence type="predicted"/>
<dbReference type="EMBL" id="JAAXPE010000006">
    <property type="protein sequence ID" value="NKY85821.1"/>
    <property type="molecule type" value="Genomic_DNA"/>
</dbReference>
<protein>
    <submittedName>
        <fullName evidence="2">G-D-S-L family lipolytic protein</fullName>
    </submittedName>
</protein>